<evidence type="ECO:0000313" key="4">
    <source>
        <dbReference type="EMBL" id="MFC6202864.1"/>
    </source>
</evidence>
<keyword evidence="2" id="KW-1133">Transmembrane helix</keyword>
<dbReference type="InterPro" id="IPR001387">
    <property type="entry name" value="Cro/C1-type_HTH"/>
</dbReference>
<evidence type="ECO:0000256" key="1">
    <source>
        <dbReference type="ARBA" id="ARBA00023125"/>
    </source>
</evidence>
<dbReference type="PANTHER" id="PTHR46558">
    <property type="entry name" value="TRACRIPTIONAL REGULATORY PROTEIN-RELATED-RELATED"/>
    <property type="match status" value="1"/>
</dbReference>
<keyword evidence="1" id="KW-0238">DNA-binding</keyword>
<evidence type="ECO:0000313" key="5">
    <source>
        <dbReference type="Proteomes" id="UP001596171"/>
    </source>
</evidence>
<dbReference type="PROSITE" id="PS50943">
    <property type="entry name" value="HTH_CROC1"/>
    <property type="match status" value="1"/>
</dbReference>
<dbReference type="EMBL" id="JBHSSE010000028">
    <property type="protein sequence ID" value="MFC6202864.1"/>
    <property type="molecule type" value="Genomic_DNA"/>
</dbReference>
<reference evidence="5" key="1">
    <citation type="journal article" date="2019" name="Int. J. Syst. Evol. Microbiol.">
        <title>The Global Catalogue of Microorganisms (GCM) 10K type strain sequencing project: providing services to taxonomists for standard genome sequencing and annotation.</title>
        <authorList>
            <consortium name="The Broad Institute Genomics Platform"/>
            <consortium name="The Broad Institute Genome Sequencing Center for Infectious Disease"/>
            <person name="Wu L."/>
            <person name="Ma J."/>
        </authorList>
    </citation>
    <scope>NUCLEOTIDE SEQUENCE [LARGE SCALE GENOMIC DNA]</scope>
    <source>
        <strain evidence="5">CCM 8930</strain>
    </source>
</reference>
<dbReference type="SMART" id="SM00530">
    <property type="entry name" value="HTH_XRE"/>
    <property type="match status" value="1"/>
</dbReference>
<evidence type="ECO:0000259" key="3">
    <source>
        <dbReference type="PROSITE" id="PS50943"/>
    </source>
</evidence>
<proteinExistence type="predicted"/>
<feature type="transmembrane region" description="Helical" evidence="2">
    <location>
        <begin position="79"/>
        <end position="99"/>
    </location>
</feature>
<keyword evidence="2" id="KW-0472">Membrane</keyword>
<dbReference type="Proteomes" id="UP001596171">
    <property type="component" value="Unassembled WGS sequence"/>
</dbReference>
<gene>
    <name evidence="4" type="ORF">ACFP1L_13405</name>
</gene>
<feature type="domain" description="HTH cro/C1-type" evidence="3">
    <location>
        <begin position="7"/>
        <end position="61"/>
    </location>
</feature>
<name>A0ABW1SNM8_9LACO</name>
<dbReference type="SUPFAM" id="SSF47413">
    <property type="entry name" value="lambda repressor-like DNA-binding domains"/>
    <property type="match status" value="1"/>
</dbReference>
<dbReference type="CDD" id="cd00093">
    <property type="entry name" value="HTH_XRE"/>
    <property type="match status" value="1"/>
</dbReference>
<keyword evidence="2" id="KW-0812">Transmembrane</keyword>
<organism evidence="4 5">
    <name type="scientific">Lactiplantibacillus nangangensis</name>
    <dbReference type="NCBI Taxonomy" id="2559917"/>
    <lineage>
        <taxon>Bacteria</taxon>
        <taxon>Bacillati</taxon>
        <taxon>Bacillota</taxon>
        <taxon>Bacilli</taxon>
        <taxon>Lactobacillales</taxon>
        <taxon>Lactobacillaceae</taxon>
        <taxon>Lactiplantibacillus</taxon>
    </lineage>
</organism>
<protein>
    <submittedName>
        <fullName evidence="4">Helix-turn-helix domain-containing protein</fullName>
    </submittedName>
</protein>
<comment type="caution">
    <text evidence="4">The sequence shown here is derived from an EMBL/GenBank/DDBJ whole genome shotgun (WGS) entry which is preliminary data.</text>
</comment>
<dbReference type="PANTHER" id="PTHR46558:SF4">
    <property type="entry name" value="DNA-BIDING PHAGE PROTEIN"/>
    <property type="match status" value="1"/>
</dbReference>
<accession>A0ABW1SNM8</accession>
<evidence type="ECO:0000256" key="2">
    <source>
        <dbReference type="SAM" id="Phobius"/>
    </source>
</evidence>
<keyword evidence="5" id="KW-1185">Reference proteome</keyword>
<sequence length="253" mass="29318">MLIQTILKLQRLKHQYTQAQVAAKLFVSTQAVSKWELGQAVPSIDNLLALSDLYNVSLDELVQGSPFFKKPYLVGHRYSYFKALLAMVLWAGITAFLTGFGYQPFWLTLGVFLLGVVFVLPVTVHDYWVIEQKELDITSYEHSNLGKLRQLLTNHPTTTVIDYNEIIEAKIIYQRRQRFSPFDFNPDFFDLQIKTATQVFILSLTAQLRQFFPQFINFLARKNIAVTSADEIVDLIVNKRSIYDHFNQRQSNR</sequence>
<feature type="transmembrane region" description="Helical" evidence="2">
    <location>
        <begin position="105"/>
        <end position="124"/>
    </location>
</feature>
<dbReference type="InterPro" id="IPR010982">
    <property type="entry name" value="Lambda_DNA-bd_dom_sf"/>
</dbReference>
<dbReference type="RefSeq" id="WP_137616020.1">
    <property type="nucleotide sequence ID" value="NZ_BJDI01000006.1"/>
</dbReference>
<dbReference type="Pfam" id="PF01381">
    <property type="entry name" value="HTH_3"/>
    <property type="match status" value="1"/>
</dbReference>
<dbReference type="Gene3D" id="1.10.260.40">
    <property type="entry name" value="lambda repressor-like DNA-binding domains"/>
    <property type="match status" value="1"/>
</dbReference>